<gene>
    <name evidence="2" type="ORF">Pyn_14722</name>
</gene>
<feature type="region of interest" description="Disordered" evidence="1">
    <location>
        <begin position="28"/>
        <end position="60"/>
    </location>
</feature>
<sequence>MNENGCFAGRLKKQGQVLTYGGSYANDNDGAEKVSIQDEEVDTNEEESTIETENVSLFFD</sequence>
<organism evidence="2 3">
    <name type="scientific">Prunus yedoensis var. nudiflora</name>
    <dbReference type="NCBI Taxonomy" id="2094558"/>
    <lineage>
        <taxon>Eukaryota</taxon>
        <taxon>Viridiplantae</taxon>
        <taxon>Streptophyta</taxon>
        <taxon>Embryophyta</taxon>
        <taxon>Tracheophyta</taxon>
        <taxon>Spermatophyta</taxon>
        <taxon>Magnoliopsida</taxon>
        <taxon>eudicotyledons</taxon>
        <taxon>Gunneridae</taxon>
        <taxon>Pentapetalae</taxon>
        <taxon>rosids</taxon>
        <taxon>fabids</taxon>
        <taxon>Rosales</taxon>
        <taxon>Rosaceae</taxon>
        <taxon>Amygdaloideae</taxon>
        <taxon>Amygdaleae</taxon>
        <taxon>Prunus</taxon>
    </lineage>
</organism>
<accession>A0A314UKS0</accession>
<protein>
    <submittedName>
        <fullName evidence="2">Uncharacterized protein</fullName>
    </submittedName>
</protein>
<proteinExistence type="predicted"/>
<dbReference type="Proteomes" id="UP000250321">
    <property type="component" value="Unassembled WGS sequence"/>
</dbReference>
<keyword evidence="3" id="KW-1185">Reference proteome</keyword>
<comment type="caution">
    <text evidence="2">The sequence shown here is derived from an EMBL/GenBank/DDBJ whole genome shotgun (WGS) entry which is preliminary data.</text>
</comment>
<evidence type="ECO:0000313" key="3">
    <source>
        <dbReference type="Proteomes" id="UP000250321"/>
    </source>
</evidence>
<name>A0A314UKS0_PRUYE</name>
<dbReference type="EMBL" id="PJQY01003376">
    <property type="protein sequence ID" value="PQM37941.1"/>
    <property type="molecule type" value="Genomic_DNA"/>
</dbReference>
<reference evidence="2 3" key="1">
    <citation type="submission" date="2018-02" db="EMBL/GenBank/DDBJ databases">
        <title>Draft genome of wild Prunus yedoensis var. nudiflora.</title>
        <authorList>
            <person name="Baek S."/>
            <person name="Kim J.-H."/>
            <person name="Choi K."/>
            <person name="Kim G.-B."/>
            <person name="Cho A."/>
            <person name="Jang H."/>
            <person name="Shin C.-H."/>
            <person name="Yu H.-J."/>
            <person name="Mun J.-H."/>
        </authorList>
    </citation>
    <scope>NUCLEOTIDE SEQUENCE [LARGE SCALE GENOMIC DNA]</scope>
    <source>
        <strain evidence="3">cv. Jeju island</strain>
        <tissue evidence="2">Leaf</tissue>
    </source>
</reference>
<evidence type="ECO:0000256" key="1">
    <source>
        <dbReference type="SAM" id="MobiDB-lite"/>
    </source>
</evidence>
<dbReference type="AlphaFoldDB" id="A0A314UKS0"/>
<feature type="compositionally biased region" description="Acidic residues" evidence="1">
    <location>
        <begin position="37"/>
        <end position="50"/>
    </location>
</feature>
<evidence type="ECO:0000313" key="2">
    <source>
        <dbReference type="EMBL" id="PQM37941.1"/>
    </source>
</evidence>